<dbReference type="Proteomes" id="UP000247152">
    <property type="component" value="Unassembled WGS sequence"/>
</dbReference>
<evidence type="ECO:0000256" key="1">
    <source>
        <dbReference type="SAM" id="Phobius"/>
    </source>
</evidence>
<feature type="transmembrane region" description="Helical" evidence="1">
    <location>
        <begin position="15"/>
        <end position="34"/>
    </location>
</feature>
<keyword evidence="1" id="KW-1133">Transmembrane helix</keyword>
<dbReference type="AlphaFoldDB" id="A0A317U6I8"/>
<dbReference type="RefSeq" id="WP_110141615.1">
    <property type="nucleotide sequence ID" value="NZ_QHJG01000004.1"/>
</dbReference>
<evidence type="ECO:0000313" key="3">
    <source>
        <dbReference type="Proteomes" id="UP000247152"/>
    </source>
</evidence>
<gene>
    <name evidence="2" type="ORF">DGG96_03630</name>
</gene>
<keyword evidence="1" id="KW-0472">Membrane</keyword>
<dbReference type="EMBL" id="QHJG01000004">
    <property type="protein sequence ID" value="PWY57089.1"/>
    <property type="molecule type" value="Genomic_DNA"/>
</dbReference>
<reference evidence="2 3" key="1">
    <citation type="submission" date="2018-05" db="EMBL/GenBank/DDBJ databases">
        <title>Legionella qingyii sp.nov., whole genome shotgun sequence.</title>
        <authorList>
            <person name="Wu H."/>
            <person name="Zhu Q."/>
            <person name="Hu C."/>
        </authorList>
    </citation>
    <scope>NUCLEOTIDE SEQUENCE [LARGE SCALE GENOMIC DNA]</scope>
    <source>
        <strain evidence="2 3">HEB18</strain>
    </source>
</reference>
<evidence type="ECO:0000313" key="2">
    <source>
        <dbReference type="EMBL" id="PWY57089.1"/>
    </source>
</evidence>
<organism evidence="2 3">
    <name type="scientific">Legionella qingyii</name>
    <dbReference type="NCBI Taxonomy" id="2184757"/>
    <lineage>
        <taxon>Bacteria</taxon>
        <taxon>Pseudomonadati</taxon>
        <taxon>Pseudomonadota</taxon>
        <taxon>Gammaproteobacteria</taxon>
        <taxon>Legionellales</taxon>
        <taxon>Legionellaceae</taxon>
        <taxon>Legionella</taxon>
    </lineage>
</organism>
<comment type="caution">
    <text evidence="2">The sequence shown here is derived from an EMBL/GenBank/DDBJ whole genome shotgun (WGS) entry which is preliminary data.</text>
</comment>
<keyword evidence="1" id="KW-0812">Transmembrane</keyword>
<accession>A0A317U6I8</accession>
<protein>
    <submittedName>
        <fullName evidence="2">Uncharacterized protein</fullName>
    </submittedName>
</protein>
<proteinExistence type="predicted"/>
<name>A0A317U6I8_9GAMM</name>
<sequence length="61" mass="7107">MDLLIMEQEKRRESWLVGQGLTLMLVVIIFALIVNYKNCKRLKEADLKERLQAFAADLVEV</sequence>